<dbReference type="SUPFAM" id="SSF54654">
    <property type="entry name" value="CI-2 family of serine protease inhibitors"/>
    <property type="match status" value="1"/>
</dbReference>
<keyword evidence="6" id="KW-1185">Reference proteome</keyword>
<dbReference type="GO" id="GO:0009611">
    <property type="term" value="P:response to wounding"/>
    <property type="evidence" value="ECO:0007669"/>
    <property type="project" value="InterPro"/>
</dbReference>
<keyword evidence="4" id="KW-1133">Transmembrane helix</keyword>
<keyword evidence="2" id="KW-0646">Protease inhibitor</keyword>
<evidence type="ECO:0000256" key="4">
    <source>
        <dbReference type="SAM" id="Phobius"/>
    </source>
</evidence>
<evidence type="ECO:0000256" key="2">
    <source>
        <dbReference type="ARBA" id="ARBA00022690"/>
    </source>
</evidence>
<dbReference type="OrthoDB" id="10013825at2759"/>
<keyword evidence="3" id="KW-0722">Serine protease inhibitor</keyword>
<dbReference type="InterPro" id="IPR000864">
    <property type="entry name" value="Prot_inh_pot1"/>
</dbReference>
<keyword evidence="4" id="KW-0472">Membrane</keyword>
<dbReference type="Pfam" id="PF00280">
    <property type="entry name" value="potato_inhibit"/>
    <property type="match status" value="1"/>
</dbReference>
<reference evidence="6" key="1">
    <citation type="submission" date="2016-06" db="EMBL/GenBank/DDBJ databases">
        <title>Parallel loss of symbiosis genes in relatives of nitrogen-fixing non-legume Parasponia.</title>
        <authorList>
            <person name="Van Velzen R."/>
            <person name="Holmer R."/>
            <person name="Bu F."/>
            <person name="Rutten L."/>
            <person name="Van Zeijl A."/>
            <person name="Liu W."/>
            <person name="Santuari L."/>
            <person name="Cao Q."/>
            <person name="Sharma T."/>
            <person name="Shen D."/>
            <person name="Roswanjaya Y."/>
            <person name="Wardhani T."/>
            <person name="Kalhor M.S."/>
            <person name="Jansen J."/>
            <person name="Van den Hoogen J."/>
            <person name="Gungor B."/>
            <person name="Hartog M."/>
            <person name="Hontelez J."/>
            <person name="Verver J."/>
            <person name="Yang W.-C."/>
            <person name="Schijlen E."/>
            <person name="Repin R."/>
            <person name="Schilthuizen M."/>
            <person name="Schranz E."/>
            <person name="Heidstra R."/>
            <person name="Miyata K."/>
            <person name="Fedorova E."/>
            <person name="Kohlen W."/>
            <person name="Bisseling T."/>
            <person name="Smit S."/>
            <person name="Geurts R."/>
        </authorList>
    </citation>
    <scope>NUCLEOTIDE SEQUENCE [LARGE SCALE GENOMIC DNA]</scope>
    <source>
        <strain evidence="6">cv. WU1-14</strain>
    </source>
</reference>
<accession>A0A2P5BWU2</accession>
<dbReference type="Proteomes" id="UP000237105">
    <property type="component" value="Unassembled WGS sequence"/>
</dbReference>
<evidence type="ECO:0000256" key="1">
    <source>
        <dbReference type="ARBA" id="ARBA00008210"/>
    </source>
</evidence>
<dbReference type="Gene3D" id="3.30.10.10">
    <property type="entry name" value="Trypsin Inhibitor V, subunit A"/>
    <property type="match status" value="1"/>
</dbReference>
<organism evidence="5 6">
    <name type="scientific">Parasponia andersonii</name>
    <name type="common">Sponia andersonii</name>
    <dbReference type="NCBI Taxonomy" id="3476"/>
    <lineage>
        <taxon>Eukaryota</taxon>
        <taxon>Viridiplantae</taxon>
        <taxon>Streptophyta</taxon>
        <taxon>Embryophyta</taxon>
        <taxon>Tracheophyta</taxon>
        <taxon>Spermatophyta</taxon>
        <taxon>Magnoliopsida</taxon>
        <taxon>eudicotyledons</taxon>
        <taxon>Gunneridae</taxon>
        <taxon>Pentapetalae</taxon>
        <taxon>rosids</taxon>
        <taxon>fabids</taxon>
        <taxon>Rosales</taxon>
        <taxon>Cannabaceae</taxon>
        <taxon>Parasponia</taxon>
    </lineage>
</organism>
<dbReference type="GO" id="GO:0004867">
    <property type="term" value="F:serine-type endopeptidase inhibitor activity"/>
    <property type="evidence" value="ECO:0007669"/>
    <property type="project" value="UniProtKB-KW"/>
</dbReference>
<sequence>KQSWPEMVGVRGEVAEATIERENPGVDAVIVLEGTPGDTQFGLIGFVLWSMKMALLISFLELVRSL</sequence>
<evidence type="ECO:0000313" key="5">
    <source>
        <dbReference type="EMBL" id="PON53258.1"/>
    </source>
</evidence>
<gene>
    <name evidence="5" type="ORF">PanWU01x14_203710</name>
</gene>
<dbReference type="EMBL" id="JXTB01000209">
    <property type="protein sequence ID" value="PON53258.1"/>
    <property type="molecule type" value="Genomic_DNA"/>
</dbReference>
<name>A0A2P5BWU2_PARAD</name>
<comment type="caution">
    <text evidence="5">The sequence shown here is derived from an EMBL/GenBank/DDBJ whole genome shotgun (WGS) entry which is preliminary data.</text>
</comment>
<comment type="similarity">
    <text evidence="1">Belongs to the protease inhibitor I13 (potato type I serine protease inhibitor) family.</text>
</comment>
<feature type="non-terminal residue" evidence="5">
    <location>
        <position position="1"/>
    </location>
</feature>
<dbReference type="InterPro" id="IPR036354">
    <property type="entry name" value="Prot_inh_pot1_sf"/>
</dbReference>
<evidence type="ECO:0000313" key="6">
    <source>
        <dbReference type="Proteomes" id="UP000237105"/>
    </source>
</evidence>
<protein>
    <submittedName>
        <fullName evidence="5">Proteinase inhibitor</fullName>
    </submittedName>
</protein>
<proteinExistence type="inferred from homology"/>
<feature type="transmembrane region" description="Helical" evidence="4">
    <location>
        <begin position="41"/>
        <end position="63"/>
    </location>
</feature>
<dbReference type="AlphaFoldDB" id="A0A2P5BWU2"/>
<keyword evidence="4" id="KW-0812">Transmembrane</keyword>
<evidence type="ECO:0000256" key="3">
    <source>
        <dbReference type="ARBA" id="ARBA00022900"/>
    </source>
</evidence>